<reference evidence="12" key="1">
    <citation type="submission" date="2017-09" db="EMBL/GenBank/DDBJ databases">
        <title>Depth-based differentiation of microbial function through sediment-hosted aquifers and enrichment of novel symbionts in the deep terrestrial subsurface.</title>
        <authorList>
            <person name="Probst A.J."/>
            <person name="Ladd B."/>
            <person name="Jarett J.K."/>
            <person name="Geller-Mcgrath D.E."/>
            <person name="Sieber C.M.K."/>
            <person name="Emerson J.B."/>
            <person name="Anantharaman K."/>
            <person name="Thomas B.C."/>
            <person name="Malmstrom R."/>
            <person name="Stieglmeier M."/>
            <person name="Klingl A."/>
            <person name="Woyke T."/>
            <person name="Ryan C.M."/>
            <person name="Banfield J.F."/>
        </authorList>
    </citation>
    <scope>NUCLEOTIDE SEQUENCE [LARGE SCALE GENOMIC DNA]</scope>
</reference>
<evidence type="ECO:0000256" key="2">
    <source>
        <dbReference type="ARBA" id="ARBA00022448"/>
    </source>
</evidence>
<dbReference type="GO" id="GO:0065002">
    <property type="term" value="P:intracellular protein transmembrane transport"/>
    <property type="evidence" value="ECO:0007669"/>
    <property type="project" value="UniProtKB-UniRule"/>
</dbReference>
<dbReference type="PRINTS" id="PR01755">
    <property type="entry name" value="SECFTRNLCASE"/>
</dbReference>
<dbReference type="Gene3D" id="1.20.1640.10">
    <property type="entry name" value="Multidrug efflux transporter AcrB transmembrane domain"/>
    <property type="match status" value="1"/>
</dbReference>
<dbReference type="Proteomes" id="UP000229612">
    <property type="component" value="Unassembled WGS sequence"/>
</dbReference>
<accession>A0A2H0UHV2</accession>
<keyword evidence="8 9" id="KW-0472">Membrane</keyword>
<feature type="domain" description="Protein export membrane protein SecD/SecF C-terminal" evidence="10">
    <location>
        <begin position="237"/>
        <end position="316"/>
    </location>
</feature>
<evidence type="ECO:0000256" key="9">
    <source>
        <dbReference type="HAMAP-Rule" id="MF_01464"/>
    </source>
</evidence>
<comment type="subcellular location">
    <subcellularLocation>
        <location evidence="1 9">Cell membrane</location>
        <topology evidence="1 9">Multi-pass membrane protein</topology>
    </subcellularLocation>
</comment>
<protein>
    <recommendedName>
        <fullName evidence="9">Protein-export membrane protein SecF</fullName>
    </recommendedName>
</protein>
<dbReference type="AlphaFoldDB" id="A0A2H0UHV2"/>
<comment type="subunit">
    <text evidence="9">Forms a complex with SecD. Part of the essential Sec protein translocation apparatus which comprises SecA, SecYEG and auxiliary proteins SecDF. Other proteins may also be involved.</text>
</comment>
<feature type="transmembrane region" description="Helical" evidence="9">
    <location>
        <begin position="9"/>
        <end position="30"/>
    </location>
</feature>
<dbReference type="SUPFAM" id="SSF82866">
    <property type="entry name" value="Multidrug efflux transporter AcrB transmembrane domain"/>
    <property type="match status" value="1"/>
</dbReference>
<dbReference type="InterPro" id="IPR048634">
    <property type="entry name" value="SecD_SecF_C"/>
</dbReference>
<dbReference type="PANTHER" id="PTHR30081">
    <property type="entry name" value="PROTEIN-EXPORT MEMBRANE PROTEIN SEC"/>
    <property type="match status" value="1"/>
</dbReference>
<evidence type="ECO:0000256" key="4">
    <source>
        <dbReference type="ARBA" id="ARBA00022692"/>
    </source>
</evidence>
<organism evidence="11 12">
    <name type="scientific">Candidatus Kaiserbacteria bacterium CG10_big_fil_rev_8_21_14_0_10_44_10</name>
    <dbReference type="NCBI Taxonomy" id="1974606"/>
    <lineage>
        <taxon>Bacteria</taxon>
        <taxon>Candidatus Kaiseribacteriota</taxon>
    </lineage>
</organism>
<keyword evidence="3 9" id="KW-1003">Cell membrane</keyword>
<dbReference type="EMBL" id="PFBG01000015">
    <property type="protein sequence ID" value="PIR85981.1"/>
    <property type="molecule type" value="Genomic_DNA"/>
</dbReference>
<keyword evidence="7 9" id="KW-0811">Translocation</keyword>
<evidence type="ECO:0000256" key="5">
    <source>
        <dbReference type="ARBA" id="ARBA00022927"/>
    </source>
</evidence>
<evidence type="ECO:0000256" key="7">
    <source>
        <dbReference type="ARBA" id="ARBA00023010"/>
    </source>
</evidence>
<proteinExistence type="inferred from homology"/>
<dbReference type="InterPro" id="IPR005665">
    <property type="entry name" value="SecF_bac"/>
</dbReference>
<comment type="similarity">
    <text evidence="9">Belongs to the SecD/SecF family. SecF subfamily.</text>
</comment>
<dbReference type="HAMAP" id="MF_01464_B">
    <property type="entry name" value="SecF_B"/>
    <property type="match status" value="1"/>
</dbReference>
<evidence type="ECO:0000259" key="10">
    <source>
        <dbReference type="Pfam" id="PF02355"/>
    </source>
</evidence>
<feature type="domain" description="Protein export membrane protein SecD/SecF C-terminal" evidence="10">
    <location>
        <begin position="108"/>
        <end position="227"/>
    </location>
</feature>
<comment type="function">
    <text evidence="9">Part of the Sec protein translocase complex. Interacts with the SecYEG preprotein conducting channel. SecDF uses the proton motive force (PMF) to complete protein translocation after the ATP-dependent function of SecA.</text>
</comment>
<evidence type="ECO:0000256" key="3">
    <source>
        <dbReference type="ARBA" id="ARBA00022475"/>
    </source>
</evidence>
<feature type="transmembrane region" description="Helical" evidence="9">
    <location>
        <begin position="129"/>
        <end position="149"/>
    </location>
</feature>
<dbReference type="GO" id="GO:0015450">
    <property type="term" value="F:protein-transporting ATPase activity"/>
    <property type="evidence" value="ECO:0007669"/>
    <property type="project" value="InterPro"/>
</dbReference>
<dbReference type="InterPro" id="IPR022646">
    <property type="entry name" value="SecD/SecF_CS"/>
</dbReference>
<keyword evidence="5 9" id="KW-0653">Protein transport</keyword>
<gene>
    <name evidence="9" type="primary">secF</name>
    <name evidence="11" type="ORF">COU14_01400</name>
</gene>
<feature type="transmembrane region" description="Helical" evidence="9">
    <location>
        <begin position="161"/>
        <end position="184"/>
    </location>
</feature>
<dbReference type="PANTHER" id="PTHR30081:SF8">
    <property type="entry name" value="PROTEIN TRANSLOCASE SUBUNIT SECF"/>
    <property type="match status" value="1"/>
</dbReference>
<evidence type="ECO:0000313" key="12">
    <source>
        <dbReference type="Proteomes" id="UP000229612"/>
    </source>
</evidence>
<dbReference type="Pfam" id="PF07549">
    <property type="entry name" value="Sec_GG"/>
    <property type="match status" value="1"/>
</dbReference>
<dbReference type="Pfam" id="PF02355">
    <property type="entry name" value="SecD_SecF_C"/>
    <property type="match status" value="2"/>
</dbReference>
<evidence type="ECO:0000256" key="8">
    <source>
        <dbReference type="ARBA" id="ARBA00023136"/>
    </source>
</evidence>
<feature type="transmembrane region" description="Helical" evidence="9">
    <location>
        <begin position="288"/>
        <end position="314"/>
    </location>
</feature>
<dbReference type="GO" id="GO:0043952">
    <property type="term" value="P:protein transport by the Sec complex"/>
    <property type="evidence" value="ECO:0007669"/>
    <property type="project" value="UniProtKB-UniRule"/>
</dbReference>
<keyword evidence="4 9" id="KW-0812">Transmembrane</keyword>
<name>A0A2H0UHV2_9BACT</name>
<feature type="transmembrane region" description="Helical" evidence="9">
    <location>
        <begin position="190"/>
        <end position="211"/>
    </location>
</feature>
<sequence>MFIIKYKNIFLAIGVGIMIISLGLIFGLGLKPGIDFAGGSLMEVSYDNRPAKADVEAGLNELDLGGYSLREADDESGRDVYMLRTRALSDSERTSVEETVITDGSGGTITRFTSVGPVIGQELQEKAKWAIGAVSLVIVIYIAIAFLGVRWPVGSSVYGAITVLALAHDVMVPTALMAVLGYFYGVEVDVLFVMALLAVLGYSVNDTIVIFDRVRENIIKYRKEHKKTVNAPGGITREEVTYSFNKPFGEIVGISIKDTLLRSINTSLTTGLALVALYYFGGDVTKNFALVLLAGVIAGAYSSIFFASPLLVWYAEWKERKNKK</sequence>
<comment type="caution">
    <text evidence="11">The sequence shown here is derived from an EMBL/GenBank/DDBJ whole genome shotgun (WGS) entry which is preliminary data.</text>
</comment>
<feature type="transmembrane region" description="Helical" evidence="9">
    <location>
        <begin position="264"/>
        <end position="282"/>
    </location>
</feature>
<dbReference type="GO" id="GO:0006605">
    <property type="term" value="P:protein targeting"/>
    <property type="evidence" value="ECO:0007669"/>
    <property type="project" value="UniProtKB-UniRule"/>
</dbReference>
<keyword evidence="2 9" id="KW-0813">Transport</keyword>
<evidence type="ECO:0000256" key="6">
    <source>
        <dbReference type="ARBA" id="ARBA00022989"/>
    </source>
</evidence>
<evidence type="ECO:0000313" key="11">
    <source>
        <dbReference type="EMBL" id="PIR85981.1"/>
    </source>
</evidence>
<keyword evidence="6 9" id="KW-1133">Transmembrane helix</keyword>
<dbReference type="InterPro" id="IPR022813">
    <property type="entry name" value="SecD/SecF_arch_bac"/>
</dbReference>
<dbReference type="InterPro" id="IPR022645">
    <property type="entry name" value="SecD/SecF_bac"/>
</dbReference>
<evidence type="ECO:0000256" key="1">
    <source>
        <dbReference type="ARBA" id="ARBA00004651"/>
    </source>
</evidence>
<dbReference type="GO" id="GO:0005886">
    <property type="term" value="C:plasma membrane"/>
    <property type="evidence" value="ECO:0007669"/>
    <property type="project" value="UniProtKB-SubCell"/>
</dbReference>